<dbReference type="Pfam" id="PF03747">
    <property type="entry name" value="ADP_ribosyl_GH"/>
    <property type="match status" value="1"/>
</dbReference>
<dbReference type="Proteomes" id="UP000798488">
    <property type="component" value="Unassembled WGS sequence"/>
</dbReference>
<protein>
    <submittedName>
        <fullName evidence="4">ADP-ribosyl-(Dinitrogen reductase) glycohydrolase</fullName>
        <ecNumber evidence="4">3.2.2.24</ecNumber>
    </submittedName>
</protein>
<dbReference type="GO" id="GO:0046872">
    <property type="term" value="F:metal ion binding"/>
    <property type="evidence" value="ECO:0007669"/>
    <property type="project" value="UniProtKB-KW"/>
</dbReference>
<feature type="binding site" evidence="3">
    <location>
        <position position="267"/>
    </location>
    <ligand>
        <name>Mg(2+)</name>
        <dbReference type="ChEBI" id="CHEBI:18420"/>
        <label>1</label>
    </ligand>
</feature>
<feature type="binding site" evidence="3">
    <location>
        <position position="265"/>
    </location>
    <ligand>
        <name>Mg(2+)</name>
        <dbReference type="ChEBI" id="CHEBI:18420"/>
        <label>1</label>
    </ligand>
</feature>
<feature type="binding site" evidence="3">
    <location>
        <position position="268"/>
    </location>
    <ligand>
        <name>Mg(2+)</name>
        <dbReference type="ChEBI" id="CHEBI:18420"/>
        <label>1</label>
    </ligand>
</feature>
<keyword evidence="3" id="KW-0460">Magnesium</keyword>
<dbReference type="PANTHER" id="PTHR16222">
    <property type="entry name" value="ADP-RIBOSYLGLYCOHYDROLASE"/>
    <property type="match status" value="1"/>
</dbReference>
<comment type="similarity">
    <text evidence="1">Belongs to the ADP-ribosylglycohydrolase family.</text>
</comment>
<feature type="binding site" evidence="3">
    <location>
        <position position="55"/>
    </location>
    <ligand>
        <name>Mg(2+)</name>
        <dbReference type="ChEBI" id="CHEBI:18420"/>
        <label>1</label>
    </ligand>
</feature>
<evidence type="ECO:0000313" key="4">
    <source>
        <dbReference type="EMBL" id="KAF1084747.1"/>
    </source>
</evidence>
<evidence type="ECO:0000256" key="3">
    <source>
        <dbReference type="PIRSR" id="PIRSR605502-1"/>
    </source>
</evidence>
<dbReference type="EC" id="3.2.2.24" evidence="4"/>
<evidence type="ECO:0000313" key="5">
    <source>
        <dbReference type="Proteomes" id="UP000798488"/>
    </source>
</evidence>
<reference evidence="4" key="1">
    <citation type="submission" date="2016-02" db="EMBL/GenBank/DDBJ databases">
        <title>Draft Genome Sequence of Sporotomaculum syntrophicum Strain FB, a Syntrophic Benzoate Degrader.</title>
        <authorList>
            <person name="Nobu M.K."/>
            <person name="Narihiro T."/>
            <person name="Qiu Y.-L."/>
            <person name="Ohashi A."/>
            <person name="Liu W.-T."/>
            <person name="Yuji S."/>
        </authorList>
    </citation>
    <scope>NUCLEOTIDE SEQUENCE</scope>
    <source>
        <strain evidence="4">FB</strain>
    </source>
</reference>
<dbReference type="RefSeq" id="WP_202623823.1">
    <property type="nucleotide sequence ID" value="NZ_LSRS01000005.1"/>
</dbReference>
<gene>
    <name evidence="4" type="primary">draG_3</name>
    <name evidence="4" type="ORF">SPSYN_02533</name>
</gene>
<dbReference type="SUPFAM" id="SSF101478">
    <property type="entry name" value="ADP-ribosylglycohydrolase"/>
    <property type="match status" value="1"/>
</dbReference>
<dbReference type="InterPro" id="IPR005502">
    <property type="entry name" value="Ribosyl_crysJ1"/>
</dbReference>
<dbReference type="AlphaFoldDB" id="A0A9D3AX82"/>
<dbReference type="EMBL" id="LSRS01000005">
    <property type="protein sequence ID" value="KAF1084747.1"/>
    <property type="molecule type" value="Genomic_DNA"/>
</dbReference>
<comment type="caution">
    <text evidence="4">The sequence shown here is derived from an EMBL/GenBank/DDBJ whole genome shotgun (WGS) entry which is preliminary data.</text>
</comment>
<keyword evidence="5" id="KW-1185">Reference proteome</keyword>
<dbReference type="InterPro" id="IPR036705">
    <property type="entry name" value="Ribosyl_crysJ1_sf"/>
</dbReference>
<name>A0A9D3AX82_9FIRM</name>
<evidence type="ECO:0000256" key="2">
    <source>
        <dbReference type="ARBA" id="ARBA00022801"/>
    </source>
</evidence>
<dbReference type="GO" id="GO:0047407">
    <property type="term" value="F:ADP-ribosyl-[dinitrogen reductase] hydrolase activity"/>
    <property type="evidence" value="ECO:0007669"/>
    <property type="project" value="UniProtKB-EC"/>
</dbReference>
<feature type="binding site" evidence="3">
    <location>
        <position position="54"/>
    </location>
    <ligand>
        <name>Mg(2+)</name>
        <dbReference type="ChEBI" id="CHEBI:18420"/>
        <label>1</label>
    </ligand>
</feature>
<accession>A0A9D3AX82</accession>
<dbReference type="Gene3D" id="1.10.4080.10">
    <property type="entry name" value="ADP-ribosylation/Crystallin J1"/>
    <property type="match status" value="1"/>
</dbReference>
<proteinExistence type="inferred from homology"/>
<dbReference type="PANTHER" id="PTHR16222:SF24">
    <property type="entry name" value="ADP-RIBOSYLHYDROLASE ARH3"/>
    <property type="match status" value="1"/>
</dbReference>
<sequence length="315" mass="33724">MKREQIIGGILGVITGDALGLPVQFLSRQDVQKNPIKEMTGYGTFNTPPGTWSDDSSLTLCLVETLSSQGYDLTAIGQNFVRWFAAGHWTPFGRAFDIGGATWEAMENLSSGVEPLLAGPAGERNNGNGSLMRILPAAIYFAGEEDSELVQKICAISRITHGHPRSQLACCLYALLVKELLNGKSPVAAYAALQQKAATIFPGKALAGELPHFERVLAGTLPVEPEERIKSSGYVVDTLEAAIWCLLNESSFAATLLTAVNLGEDTDTVGAVTGGLAGVYYGLTCIPDVWLKAIIHIDEIKSLCAQFVSSIKRVH</sequence>
<keyword evidence="3" id="KW-0479">Metal-binding</keyword>
<keyword evidence="4" id="KW-0326">Glycosidase</keyword>
<organism evidence="4 5">
    <name type="scientific">Sporotomaculum syntrophicum</name>
    <dbReference type="NCBI Taxonomy" id="182264"/>
    <lineage>
        <taxon>Bacteria</taxon>
        <taxon>Bacillati</taxon>
        <taxon>Bacillota</taxon>
        <taxon>Clostridia</taxon>
        <taxon>Eubacteriales</taxon>
        <taxon>Desulfallaceae</taxon>
        <taxon>Sporotomaculum</taxon>
    </lineage>
</organism>
<dbReference type="InterPro" id="IPR050792">
    <property type="entry name" value="ADP-ribosylglycohydrolase"/>
</dbReference>
<comment type="cofactor">
    <cofactor evidence="3">
        <name>Mg(2+)</name>
        <dbReference type="ChEBI" id="CHEBI:18420"/>
    </cofactor>
    <text evidence="3">Binds 2 magnesium ions per subunit.</text>
</comment>
<keyword evidence="2 4" id="KW-0378">Hydrolase</keyword>
<evidence type="ECO:0000256" key="1">
    <source>
        <dbReference type="ARBA" id="ARBA00010702"/>
    </source>
</evidence>
<feature type="binding site" evidence="3">
    <location>
        <position position="53"/>
    </location>
    <ligand>
        <name>Mg(2+)</name>
        <dbReference type="ChEBI" id="CHEBI:18420"/>
        <label>1</label>
    </ligand>
</feature>